<evidence type="ECO:0000256" key="6">
    <source>
        <dbReference type="ARBA" id="ARBA00034078"/>
    </source>
</evidence>
<dbReference type="Pfam" id="PF01257">
    <property type="entry name" value="2Fe-2S_thioredx"/>
    <property type="match status" value="1"/>
</dbReference>
<dbReference type="InterPro" id="IPR002023">
    <property type="entry name" value="NuoE-like"/>
</dbReference>
<dbReference type="GO" id="GO:0046872">
    <property type="term" value="F:metal ion binding"/>
    <property type="evidence" value="ECO:0007669"/>
    <property type="project" value="UniProtKB-KW"/>
</dbReference>
<evidence type="ECO:0000313" key="8">
    <source>
        <dbReference type="EMBL" id="SDO94848.1"/>
    </source>
</evidence>
<dbReference type="CDD" id="cd03064">
    <property type="entry name" value="TRX_Fd_NuoE"/>
    <property type="match status" value="1"/>
</dbReference>
<keyword evidence="3 7" id="KW-0479">Metal-binding</keyword>
<evidence type="ECO:0000256" key="3">
    <source>
        <dbReference type="ARBA" id="ARBA00022723"/>
    </source>
</evidence>
<dbReference type="EMBL" id="FNJM01000001">
    <property type="protein sequence ID" value="SDO94848.1"/>
    <property type="molecule type" value="Genomic_DNA"/>
</dbReference>
<gene>
    <name evidence="8" type="ORF">SAMN04488529_101911</name>
</gene>
<dbReference type="AlphaFoldDB" id="A0A1H0NQQ1"/>
<dbReference type="Gene3D" id="3.40.30.10">
    <property type="entry name" value="Glutaredoxin"/>
    <property type="match status" value="1"/>
</dbReference>
<dbReference type="InterPro" id="IPR036249">
    <property type="entry name" value="Thioredoxin-like_sf"/>
</dbReference>
<evidence type="ECO:0000256" key="2">
    <source>
        <dbReference type="ARBA" id="ARBA00022714"/>
    </source>
</evidence>
<evidence type="ECO:0000313" key="9">
    <source>
        <dbReference type="Proteomes" id="UP000198597"/>
    </source>
</evidence>
<dbReference type="FunFam" id="3.40.30.10:FF:000015">
    <property type="entry name" value="NADH-quinone oxidoreductase subunit E"/>
    <property type="match status" value="1"/>
</dbReference>
<reference evidence="8 9" key="1">
    <citation type="submission" date="2016-10" db="EMBL/GenBank/DDBJ databases">
        <authorList>
            <person name="de Groot N.N."/>
        </authorList>
    </citation>
    <scope>NUCLEOTIDE SEQUENCE [LARGE SCALE GENOMIC DNA]</scope>
    <source>
        <strain evidence="8 9">DSM 12272</strain>
    </source>
</reference>
<dbReference type="InterPro" id="IPR041921">
    <property type="entry name" value="NuoE_N"/>
</dbReference>
<dbReference type="GO" id="GO:0051537">
    <property type="term" value="F:2 iron, 2 sulfur cluster binding"/>
    <property type="evidence" value="ECO:0007669"/>
    <property type="project" value="UniProtKB-KW"/>
</dbReference>
<feature type="binding site" evidence="7">
    <location>
        <position position="84"/>
    </location>
    <ligand>
        <name>[2Fe-2S] cluster</name>
        <dbReference type="ChEBI" id="CHEBI:190135"/>
    </ligand>
</feature>
<dbReference type="STRING" id="94869.SAMN04488529_101911"/>
<comment type="similarity">
    <text evidence="1">Belongs to the complex I 24 kDa subunit family.</text>
</comment>
<dbReference type="Gene3D" id="1.10.10.1590">
    <property type="entry name" value="NADH-quinone oxidoreductase subunit E"/>
    <property type="match status" value="1"/>
</dbReference>
<dbReference type="InterPro" id="IPR042128">
    <property type="entry name" value="NuoE_dom"/>
</dbReference>
<dbReference type="PANTHER" id="PTHR43342">
    <property type="entry name" value="NADH-QUINONE OXIDOREDUCTASE, E SUBUNIT"/>
    <property type="match status" value="1"/>
</dbReference>
<proteinExistence type="inferred from homology"/>
<dbReference type="Proteomes" id="UP000198597">
    <property type="component" value="Unassembled WGS sequence"/>
</dbReference>
<keyword evidence="2 7" id="KW-0001">2Fe-2S</keyword>
<evidence type="ECO:0000256" key="5">
    <source>
        <dbReference type="ARBA" id="ARBA00023014"/>
    </source>
</evidence>
<dbReference type="PANTHER" id="PTHR43342:SF2">
    <property type="entry name" value="POTENTIAL NAD-REDUCING HYDROGENASE SUBUNIT"/>
    <property type="match status" value="1"/>
</dbReference>
<evidence type="ECO:0000256" key="1">
    <source>
        <dbReference type="ARBA" id="ARBA00010643"/>
    </source>
</evidence>
<comment type="cofactor">
    <cofactor evidence="7">
        <name>[2Fe-2S] cluster</name>
        <dbReference type="ChEBI" id="CHEBI:190135"/>
    </cofactor>
    <text evidence="7">Binds 1 [2Fe-2S] cluster.</text>
</comment>
<sequence>MCSKCSDYLKFKVLDEYINQQKNSEGCLIAVLHKAQEIYGYLGEEVQQFISNKLNIPISKIYGVITFYSYFTIEPKGKYVISVCTGTACFVRGSKDILEGFKKRLNINDGETTTDGLYTLDTLRCVGACGLAPVVTINNKIYGKFDSSEIEKVLNEFKE</sequence>
<dbReference type="OrthoDB" id="9807941at2"/>
<feature type="binding site" evidence="7">
    <location>
        <position position="129"/>
    </location>
    <ligand>
        <name>[2Fe-2S] cluster</name>
        <dbReference type="ChEBI" id="CHEBI:190135"/>
    </ligand>
</feature>
<feature type="binding site" evidence="7">
    <location>
        <position position="125"/>
    </location>
    <ligand>
        <name>[2Fe-2S] cluster</name>
        <dbReference type="ChEBI" id="CHEBI:190135"/>
    </ligand>
</feature>
<protein>
    <submittedName>
        <fullName evidence="8">NAD(P)-dependent iron-only hydrogenase diaphorase component iron-sulfur protein</fullName>
    </submittedName>
</protein>
<dbReference type="GO" id="GO:0016491">
    <property type="term" value="F:oxidoreductase activity"/>
    <property type="evidence" value="ECO:0007669"/>
    <property type="project" value="InterPro"/>
</dbReference>
<organism evidence="8 9">
    <name type="scientific">Clostridium gasigenes</name>
    <dbReference type="NCBI Taxonomy" id="94869"/>
    <lineage>
        <taxon>Bacteria</taxon>
        <taxon>Bacillati</taxon>
        <taxon>Bacillota</taxon>
        <taxon>Clostridia</taxon>
        <taxon>Eubacteriales</taxon>
        <taxon>Clostridiaceae</taxon>
        <taxon>Clostridium</taxon>
    </lineage>
</organism>
<feature type="binding site" evidence="7">
    <location>
        <position position="89"/>
    </location>
    <ligand>
        <name>[2Fe-2S] cluster</name>
        <dbReference type="ChEBI" id="CHEBI:190135"/>
    </ligand>
</feature>
<keyword evidence="4 7" id="KW-0408">Iron</keyword>
<accession>A0A1H0NQQ1</accession>
<dbReference type="SUPFAM" id="SSF52833">
    <property type="entry name" value="Thioredoxin-like"/>
    <property type="match status" value="1"/>
</dbReference>
<keyword evidence="9" id="KW-1185">Reference proteome</keyword>
<name>A0A1H0NQQ1_9CLOT</name>
<comment type="cofactor">
    <cofactor evidence="6">
        <name>[2Fe-2S] cluster</name>
        <dbReference type="ChEBI" id="CHEBI:190135"/>
    </cofactor>
</comment>
<keyword evidence="5 7" id="KW-0411">Iron-sulfur</keyword>
<dbReference type="PIRSF" id="PIRSF000216">
    <property type="entry name" value="NADH_DH_24kDa"/>
    <property type="match status" value="1"/>
</dbReference>
<dbReference type="InterPro" id="IPR028431">
    <property type="entry name" value="NADP_DH_HndA-like"/>
</dbReference>
<dbReference type="RefSeq" id="WP_089966248.1">
    <property type="nucleotide sequence ID" value="NZ_FNJM01000001.1"/>
</dbReference>
<evidence type="ECO:0000256" key="7">
    <source>
        <dbReference type="PIRSR" id="PIRSR000216-1"/>
    </source>
</evidence>
<evidence type="ECO:0000256" key="4">
    <source>
        <dbReference type="ARBA" id="ARBA00023004"/>
    </source>
</evidence>